<evidence type="ECO:0000313" key="4">
    <source>
        <dbReference type="EMBL" id="WEG72533.1"/>
    </source>
</evidence>
<dbReference type="PANTHER" id="PTHR43333:SF1">
    <property type="entry name" value="D-ISOMER SPECIFIC 2-HYDROXYACID DEHYDROGENASE NAD-BINDING DOMAIN-CONTAINING PROTEIN"/>
    <property type="match status" value="1"/>
</dbReference>
<accession>A0AAF0CT88</accession>
<dbReference type="Proteomes" id="UP001179647">
    <property type="component" value="Chromosome"/>
</dbReference>
<gene>
    <name evidence="4" type="ORF">OL234_05970</name>
</gene>
<keyword evidence="1" id="KW-0560">Oxidoreductase</keyword>
<dbReference type="InterPro" id="IPR036291">
    <property type="entry name" value="NAD(P)-bd_dom_sf"/>
</dbReference>
<keyword evidence="2" id="KW-0520">NAD</keyword>
<dbReference type="SUPFAM" id="SSF51735">
    <property type="entry name" value="NAD(P)-binding Rossmann-fold domains"/>
    <property type="match status" value="1"/>
</dbReference>
<dbReference type="PROSITE" id="PS00671">
    <property type="entry name" value="D_2_HYDROXYACID_DH_3"/>
    <property type="match status" value="1"/>
</dbReference>
<dbReference type="Gene3D" id="3.40.50.720">
    <property type="entry name" value="NAD(P)-binding Rossmann-like Domain"/>
    <property type="match status" value="2"/>
</dbReference>
<evidence type="ECO:0000256" key="2">
    <source>
        <dbReference type="ARBA" id="ARBA00023027"/>
    </source>
</evidence>
<keyword evidence="5" id="KW-1185">Reference proteome</keyword>
<dbReference type="GO" id="GO:0016616">
    <property type="term" value="F:oxidoreductase activity, acting on the CH-OH group of donors, NAD or NADP as acceptor"/>
    <property type="evidence" value="ECO:0007669"/>
    <property type="project" value="UniProtKB-ARBA"/>
</dbReference>
<feature type="domain" description="D-isomer specific 2-hydroxyacid dehydrogenase NAD-binding" evidence="3">
    <location>
        <begin position="107"/>
        <end position="279"/>
    </location>
</feature>
<sequence>MSETILVLDDLTLAREESLTQQFPKDNFLFRTQKTVTPADIEQATVIWGNLPPEKLGDKLKNLKWVQLCSAGYELYSPLGVLPEKTSLTNARGTYGLTVAEHTLETTMMMMRKLNLYYQNQLAGTWKKEGKIKSIYGSKVGILGLGDLGQNIAERFSALGSEIVGFYKNDTKDFPFVSEVRSIDNFSDKLADIDVLILCVPAMTSNYHLIDENLLKKMKSDAILVNMARGTVVDLEALCNHLEATPSFSAILDVTEPEPLPDGHRAWDLSNILITPHVAGGFELPATIDFYVELARTNLLNFKNNRPLKNSVIEGK</sequence>
<dbReference type="RefSeq" id="WP_275468334.1">
    <property type="nucleotide sequence ID" value="NZ_CP110232.1"/>
</dbReference>
<evidence type="ECO:0000259" key="3">
    <source>
        <dbReference type="Pfam" id="PF02826"/>
    </source>
</evidence>
<dbReference type="KEGG" id="vie:OL234_05970"/>
<dbReference type="SUPFAM" id="SSF52283">
    <property type="entry name" value="Formate/glycerate dehydrogenase catalytic domain-like"/>
    <property type="match status" value="1"/>
</dbReference>
<evidence type="ECO:0000313" key="5">
    <source>
        <dbReference type="Proteomes" id="UP001179647"/>
    </source>
</evidence>
<proteinExistence type="predicted"/>
<dbReference type="InterPro" id="IPR006140">
    <property type="entry name" value="D-isomer_DH_NAD-bd"/>
</dbReference>
<name>A0AAF0CT88_9ENTE</name>
<protein>
    <submittedName>
        <fullName evidence="4">D-2-hydroxyacid dehydrogenase</fullName>
    </submittedName>
</protein>
<dbReference type="EMBL" id="CP110232">
    <property type="protein sequence ID" value="WEG72533.1"/>
    <property type="molecule type" value="Genomic_DNA"/>
</dbReference>
<dbReference type="Pfam" id="PF02826">
    <property type="entry name" value="2-Hacid_dh_C"/>
    <property type="match status" value="1"/>
</dbReference>
<dbReference type="PANTHER" id="PTHR43333">
    <property type="entry name" value="2-HACID_DH_C DOMAIN-CONTAINING PROTEIN"/>
    <property type="match status" value="1"/>
</dbReference>
<reference evidence="4" key="1">
    <citation type="submission" date="2022-10" db="EMBL/GenBank/DDBJ databases">
        <title>Vagococcus sp. isolated from poultry meat.</title>
        <authorList>
            <person name="Johansson P."/>
            <person name="Bjorkroth J."/>
        </authorList>
    </citation>
    <scope>NUCLEOTIDE SEQUENCE</scope>
    <source>
        <strain evidence="4">STAA11</strain>
    </source>
</reference>
<dbReference type="GO" id="GO:0051287">
    <property type="term" value="F:NAD binding"/>
    <property type="evidence" value="ECO:0007669"/>
    <property type="project" value="InterPro"/>
</dbReference>
<dbReference type="AlphaFoldDB" id="A0AAF0CT88"/>
<evidence type="ECO:0000256" key="1">
    <source>
        <dbReference type="ARBA" id="ARBA00023002"/>
    </source>
</evidence>
<dbReference type="InterPro" id="IPR029753">
    <property type="entry name" value="D-isomer_DH_CS"/>
</dbReference>
<organism evidence="4 5">
    <name type="scientific">Vagococcus intermedius</name>
    <dbReference type="NCBI Taxonomy" id="2991418"/>
    <lineage>
        <taxon>Bacteria</taxon>
        <taxon>Bacillati</taxon>
        <taxon>Bacillota</taxon>
        <taxon>Bacilli</taxon>
        <taxon>Lactobacillales</taxon>
        <taxon>Enterococcaceae</taxon>
        <taxon>Vagococcus</taxon>
    </lineage>
</organism>
<dbReference type="CDD" id="cd05300">
    <property type="entry name" value="2-Hacid_dh_1"/>
    <property type="match status" value="1"/>
</dbReference>